<gene>
    <name evidence="9" type="ORF">R3P38DRAFT_2833494</name>
</gene>
<reference evidence="9 10" key="1">
    <citation type="journal article" date="2024" name="J Genomics">
        <title>Draft genome sequencing and assembly of Favolaschia claudopus CIRM-BRFM 2984 isolated from oak limbs.</title>
        <authorList>
            <person name="Navarro D."/>
            <person name="Drula E."/>
            <person name="Chaduli D."/>
            <person name="Cazenave R."/>
            <person name="Ahrendt S."/>
            <person name="Wang J."/>
            <person name="Lipzen A."/>
            <person name="Daum C."/>
            <person name="Barry K."/>
            <person name="Grigoriev I.V."/>
            <person name="Favel A."/>
            <person name="Rosso M.N."/>
            <person name="Martin F."/>
        </authorList>
    </citation>
    <scope>NUCLEOTIDE SEQUENCE [LARGE SCALE GENOMIC DNA]</scope>
    <source>
        <strain evidence="9 10">CIRM-BRFM 2984</strain>
    </source>
</reference>
<proteinExistence type="predicted"/>
<keyword evidence="4" id="KW-1133">Transmembrane helix</keyword>
<dbReference type="PROSITE" id="PS51212">
    <property type="entry name" value="WSC"/>
    <property type="match status" value="2"/>
</dbReference>
<organism evidence="9 10">
    <name type="scientific">Favolaschia claudopus</name>
    <dbReference type="NCBI Taxonomy" id="2862362"/>
    <lineage>
        <taxon>Eukaryota</taxon>
        <taxon>Fungi</taxon>
        <taxon>Dikarya</taxon>
        <taxon>Basidiomycota</taxon>
        <taxon>Agaricomycotina</taxon>
        <taxon>Agaricomycetes</taxon>
        <taxon>Agaricomycetidae</taxon>
        <taxon>Agaricales</taxon>
        <taxon>Marasmiineae</taxon>
        <taxon>Mycenaceae</taxon>
        <taxon>Favolaschia</taxon>
    </lineage>
</organism>
<evidence type="ECO:0000256" key="2">
    <source>
        <dbReference type="ARBA" id="ARBA00022692"/>
    </source>
</evidence>
<dbReference type="AlphaFoldDB" id="A0AAW0ECN5"/>
<sequence>MISATFCAAIALGLPFVGASIVRKDASAWTLQGCFTDSSTSRTLAGASFASANMTVESCTSFCDAGGFSLAGVEFGSECFCDHALQSPGTLTSANNCNKACGGASTEFCGAGNFIDVYWNGTPPPTILLKVGTWTYSGCFSDSVSTRQLPNRQTISGGVTVESCTSACKASGSAIAGLEFGQECWCGSGPLTSSLSNDNNCATACVANTTEFCGGASRLQVYQDLTAQVCLSSTLTTGFNLNAIPVTPPNAPAIPLHVHIIQTVPLVSWSVLTALSDTLFTSTLLNNGGLLPMSTSQPQFRTASLTTKPGDSPIFVTTQFPPTAVGPYCAMANPLVPNGPQVLGLNGRNDLWALCTNISTSNPSNRIDAVYSPGAGNPHYNVSSCQSVLLEIVNL</sequence>
<feature type="chain" id="PRO_5043653925" evidence="7">
    <location>
        <begin position="20"/>
        <end position="395"/>
    </location>
</feature>
<evidence type="ECO:0000313" key="9">
    <source>
        <dbReference type="EMBL" id="KAK7062114.1"/>
    </source>
</evidence>
<accession>A0AAW0ECN5</accession>
<evidence type="ECO:0000259" key="8">
    <source>
        <dbReference type="PROSITE" id="PS51212"/>
    </source>
</evidence>
<dbReference type="EMBL" id="JAWWNJ010000002">
    <property type="protein sequence ID" value="KAK7062114.1"/>
    <property type="molecule type" value="Genomic_DNA"/>
</dbReference>
<dbReference type="InterPro" id="IPR051836">
    <property type="entry name" value="Kremen_rcpt"/>
</dbReference>
<keyword evidence="2" id="KW-0812">Transmembrane</keyword>
<feature type="domain" description="WSC" evidence="8">
    <location>
        <begin position="28"/>
        <end position="121"/>
    </location>
</feature>
<comment type="subcellular location">
    <subcellularLocation>
        <location evidence="1">Membrane</location>
        <topology evidence="1">Single-pass membrane protein</topology>
    </subcellularLocation>
</comment>
<feature type="domain" description="WSC" evidence="8">
    <location>
        <begin position="133"/>
        <end position="225"/>
    </location>
</feature>
<dbReference type="PANTHER" id="PTHR24269">
    <property type="entry name" value="KREMEN PROTEIN"/>
    <property type="match status" value="1"/>
</dbReference>
<evidence type="ECO:0000256" key="4">
    <source>
        <dbReference type="ARBA" id="ARBA00022989"/>
    </source>
</evidence>
<evidence type="ECO:0000256" key="1">
    <source>
        <dbReference type="ARBA" id="ARBA00004167"/>
    </source>
</evidence>
<dbReference type="SMART" id="SM00321">
    <property type="entry name" value="WSC"/>
    <property type="match status" value="2"/>
</dbReference>
<evidence type="ECO:0000256" key="6">
    <source>
        <dbReference type="ARBA" id="ARBA00023180"/>
    </source>
</evidence>
<feature type="signal peptide" evidence="7">
    <location>
        <begin position="1"/>
        <end position="19"/>
    </location>
</feature>
<evidence type="ECO:0000256" key="7">
    <source>
        <dbReference type="SAM" id="SignalP"/>
    </source>
</evidence>
<evidence type="ECO:0000313" key="10">
    <source>
        <dbReference type="Proteomes" id="UP001362999"/>
    </source>
</evidence>
<evidence type="ECO:0000256" key="3">
    <source>
        <dbReference type="ARBA" id="ARBA00022729"/>
    </source>
</evidence>
<evidence type="ECO:0000256" key="5">
    <source>
        <dbReference type="ARBA" id="ARBA00023136"/>
    </source>
</evidence>
<comment type="caution">
    <text evidence="9">The sequence shown here is derived from an EMBL/GenBank/DDBJ whole genome shotgun (WGS) entry which is preliminary data.</text>
</comment>
<keyword evidence="10" id="KW-1185">Reference proteome</keyword>
<name>A0AAW0ECN5_9AGAR</name>
<dbReference type="GO" id="GO:0005886">
    <property type="term" value="C:plasma membrane"/>
    <property type="evidence" value="ECO:0007669"/>
    <property type="project" value="TreeGrafter"/>
</dbReference>
<protein>
    <submittedName>
        <fullName evidence="9">WSC domain-containing protein</fullName>
    </submittedName>
</protein>
<dbReference type="InterPro" id="IPR002889">
    <property type="entry name" value="WSC_carb-bd"/>
</dbReference>
<dbReference type="Proteomes" id="UP001362999">
    <property type="component" value="Unassembled WGS sequence"/>
</dbReference>
<dbReference type="PANTHER" id="PTHR24269:SF16">
    <property type="entry name" value="PROTEIN SLG1"/>
    <property type="match status" value="1"/>
</dbReference>
<dbReference type="Pfam" id="PF01822">
    <property type="entry name" value="WSC"/>
    <property type="match status" value="2"/>
</dbReference>
<keyword evidence="3 7" id="KW-0732">Signal</keyword>
<keyword evidence="6" id="KW-0325">Glycoprotein</keyword>
<keyword evidence="5" id="KW-0472">Membrane</keyword>